<dbReference type="AlphaFoldDB" id="A0A7V3VUA0"/>
<organism evidence="1">
    <name type="scientific">candidate division WOR-3 bacterium</name>
    <dbReference type="NCBI Taxonomy" id="2052148"/>
    <lineage>
        <taxon>Bacteria</taxon>
        <taxon>Bacteria division WOR-3</taxon>
    </lineage>
</organism>
<proteinExistence type="predicted"/>
<dbReference type="EMBL" id="DTOZ01000144">
    <property type="protein sequence ID" value="HGE78463.1"/>
    <property type="molecule type" value="Genomic_DNA"/>
</dbReference>
<accession>A0A7V3VUA0</accession>
<evidence type="ECO:0000313" key="1">
    <source>
        <dbReference type="EMBL" id="HGE78463.1"/>
    </source>
</evidence>
<gene>
    <name evidence="1" type="ORF">ENX68_05635</name>
</gene>
<name>A0A7V3VUA0_UNCW3</name>
<sequence>MFGIFASALLSLKSVPKLLWSGKWEHSKKNFWYNHKFVQKTVDLSNYDKGLIRAKIDGKWQIFSLTEPGSEFIKWNLKKRLEFLERIKNGKMPELGGPHSGVVATYGLRRYDSSFSLNNAVKGTGLAPKDEKLDEAIEILKNTLEKPMPEKMDVLKNLYEKPDFFDWRKQTSLELYTTEEFETHTFLNIMENPVATIVFMDIPTYELRTIARIVHPDDETALPFEKKLLEFVNLAHEYMHGKFSRAFPLLLFYIIEVFDNTPGSKRGVRIAPKIPLD</sequence>
<protein>
    <submittedName>
        <fullName evidence="1">Uncharacterized protein</fullName>
    </submittedName>
</protein>
<reference evidence="1" key="1">
    <citation type="journal article" date="2020" name="mSystems">
        <title>Genome- and Community-Level Interaction Insights into Carbon Utilization and Element Cycling Functions of Hydrothermarchaeota in Hydrothermal Sediment.</title>
        <authorList>
            <person name="Zhou Z."/>
            <person name="Liu Y."/>
            <person name="Xu W."/>
            <person name="Pan J."/>
            <person name="Luo Z.H."/>
            <person name="Li M."/>
        </authorList>
    </citation>
    <scope>NUCLEOTIDE SEQUENCE [LARGE SCALE GENOMIC DNA]</scope>
    <source>
        <strain evidence="1">SpSt-961</strain>
    </source>
</reference>
<comment type="caution">
    <text evidence="1">The sequence shown here is derived from an EMBL/GenBank/DDBJ whole genome shotgun (WGS) entry which is preliminary data.</text>
</comment>